<feature type="region of interest" description="Disordered" evidence="2">
    <location>
        <begin position="1"/>
        <end position="47"/>
    </location>
</feature>
<name>A0ABQ6DH53_9HYPH</name>
<dbReference type="InterPro" id="IPR036873">
    <property type="entry name" value="Rhodanese-like_dom_sf"/>
</dbReference>
<evidence type="ECO:0000256" key="2">
    <source>
        <dbReference type="SAM" id="MobiDB-lite"/>
    </source>
</evidence>
<dbReference type="Pfam" id="PF17773">
    <property type="entry name" value="UPF0176_N"/>
    <property type="match status" value="1"/>
</dbReference>
<dbReference type="EMBL" id="BSPK01000026">
    <property type="protein sequence ID" value="GLS63771.1"/>
    <property type="molecule type" value="Genomic_DNA"/>
</dbReference>
<dbReference type="PANTHER" id="PTHR43268:SF3">
    <property type="entry name" value="RHODANESE-LIKE DOMAIN-CONTAINING PROTEIN 7-RELATED"/>
    <property type="match status" value="1"/>
</dbReference>
<keyword evidence="1" id="KW-0560">Oxidoreductase</keyword>
<dbReference type="InterPro" id="IPR040503">
    <property type="entry name" value="TRHO_N"/>
</dbReference>
<comment type="function">
    <text evidence="1">Catalyzes oxygen-dependent 5-hydroxyuridine (ho5U) modification at position 34 in tRNAs.</text>
</comment>
<protein>
    <recommendedName>
        <fullName evidence="1">tRNA uridine(34) hydroxylase</fullName>
        <ecNumber evidence="1">1.14.-.-</ecNumber>
    </recommendedName>
    <alternativeName>
        <fullName evidence="1">tRNA hydroxylation protein O</fullName>
    </alternativeName>
</protein>
<dbReference type="Pfam" id="PF00581">
    <property type="entry name" value="Rhodanese"/>
    <property type="match status" value="1"/>
</dbReference>
<gene>
    <name evidence="1" type="primary">trhO</name>
    <name evidence="4" type="ORF">GCM10007888_21520</name>
</gene>
<feature type="region of interest" description="Disordered" evidence="2">
    <location>
        <begin position="296"/>
        <end position="349"/>
    </location>
</feature>
<dbReference type="SMART" id="SM00450">
    <property type="entry name" value="RHOD"/>
    <property type="match status" value="1"/>
</dbReference>
<dbReference type="Gene3D" id="3.30.70.100">
    <property type="match status" value="1"/>
</dbReference>
<dbReference type="PANTHER" id="PTHR43268">
    <property type="entry name" value="THIOSULFATE SULFURTRANSFERASE/RHODANESE-LIKE DOMAIN-CONTAINING PROTEIN 2"/>
    <property type="match status" value="1"/>
</dbReference>
<dbReference type="InterPro" id="IPR020936">
    <property type="entry name" value="TrhO"/>
</dbReference>
<dbReference type="Proteomes" id="UP001156856">
    <property type="component" value="Unassembled WGS sequence"/>
</dbReference>
<keyword evidence="1" id="KW-0819">tRNA processing</keyword>
<dbReference type="SUPFAM" id="SSF52821">
    <property type="entry name" value="Rhodanese/Cell cycle control phosphatase"/>
    <property type="match status" value="1"/>
</dbReference>
<evidence type="ECO:0000259" key="3">
    <source>
        <dbReference type="PROSITE" id="PS50206"/>
    </source>
</evidence>
<dbReference type="EC" id="1.14.-.-" evidence="1"/>
<proteinExistence type="inferred from homology"/>
<evidence type="ECO:0000313" key="5">
    <source>
        <dbReference type="Proteomes" id="UP001156856"/>
    </source>
</evidence>
<feature type="domain" description="Rhodanese" evidence="3">
    <location>
        <begin position="185"/>
        <end position="278"/>
    </location>
</feature>
<sequence>MRRTPHPVGFADSTSPERERWVPPPAMTVTGRARAPSPGRERRGRTRVLARDPLLNPRAMPHTVAALYQFTPLPDAEALVAPLRALCEGLGLTGTLLLAREGINGTVAGSDEAVGAFLAALRAGPLLCGRLDALECKLSRAEGAPFRHLKVRCKPEIVTFDAGATDPTGDVGTQVAPEDWNGLLDRPGLRLVDTRNRFEVALGSFRGAEDPGLARFTDFRAYADRLDPRDEPEIALFCTGGIRCEKAGAYLRSRGFARVHLLRGGILKYLETVPEAESRWRGDCFVFDGRIALGHGLEERPDHPPEALGARPAASGAGPGARARGHQLRGIDSGARVRRQEFGDMSSEA</sequence>
<comment type="caution">
    <text evidence="4">The sequence shown here is derived from an EMBL/GenBank/DDBJ whole genome shotgun (WGS) entry which is preliminary data.</text>
</comment>
<dbReference type="Gene3D" id="3.40.250.10">
    <property type="entry name" value="Rhodanese-like domain"/>
    <property type="match status" value="1"/>
</dbReference>
<dbReference type="PROSITE" id="PS50206">
    <property type="entry name" value="RHODANESE_3"/>
    <property type="match status" value="1"/>
</dbReference>
<dbReference type="InterPro" id="IPR001763">
    <property type="entry name" value="Rhodanese-like_dom"/>
</dbReference>
<evidence type="ECO:0000256" key="1">
    <source>
        <dbReference type="HAMAP-Rule" id="MF_00469"/>
    </source>
</evidence>
<feature type="compositionally biased region" description="Basic and acidic residues" evidence="2">
    <location>
        <begin position="296"/>
        <end position="305"/>
    </location>
</feature>
<comment type="catalytic activity">
    <reaction evidence="1">
        <text>uridine(34) in tRNA + AH2 + O2 = 5-hydroxyuridine(34) in tRNA + A + H2O</text>
        <dbReference type="Rhea" id="RHEA:64224"/>
        <dbReference type="Rhea" id="RHEA-COMP:11727"/>
        <dbReference type="Rhea" id="RHEA-COMP:13381"/>
        <dbReference type="ChEBI" id="CHEBI:13193"/>
        <dbReference type="ChEBI" id="CHEBI:15377"/>
        <dbReference type="ChEBI" id="CHEBI:15379"/>
        <dbReference type="ChEBI" id="CHEBI:17499"/>
        <dbReference type="ChEBI" id="CHEBI:65315"/>
        <dbReference type="ChEBI" id="CHEBI:136877"/>
    </reaction>
</comment>
<feature type="compositionally biased region" description="Low complexity" evidence="2">
    <location>
        <begin position="307"/>
        <end position="322"/>
    </location>
</feature>
<evidence type="ECO:0000313" key="4">
    <source>
        <dbReference type="EMBL" id="GLS63771.1"/>
    </source>
</evidence>
<accession>A0ABQ6DH53</accession>
<reference evidence="5" key="1">
    <citation type="journal article" date="2019" name="Int. J. Syst. Evol. Microbiol.">
        <title>The Global Catalogue of Microorganisms (GCM) 10K type strain sequencing project: providing services to taxonomists for standard genome sequencing and annotation.</title>
        <authorList>
            <consortium name="The Broad Institute Genomics Platform"/>
            <consortium name="The Broad Institute Genome Sequencing Center for Infectious Disease"/>
            <person name="Wu L."/>
            <person name="Ma J."/>
        </authorList>
    </citation>
    <scope>NUCLEOTIDE SEQUENCE [LARGE SCALE GENOMIC DNA]</scope>
    <source>
        <strain evidence="5">NBRC 107715</strain>
    </source>
</reference>
<comment type="similarity">
    <text evidence="1">Belongs to the TrhO family.</text>
</comment>
<keyword evidence="5" id="KW-1185">Reference proteome</keyword>
<dbReference type="HAMAP" id="MF_00469">
    <property type="entry name" value="TrhO"/>
    <property type="match status" value="1"/>
</dbReference>
<organism evidence="4 5">
    <name type="scientific">Methylobacterium oxalidis</name>
    <dbReference type="NCBI Taxonomy" id="944322"/>
    <lineage>
        <taxon>Bacteria</taxon>
        <taxon>Pseudomonadati</taxon>
        <taxon>Pseudomonadota</taxon>
        <taxon>Alphaproteobacteria</taxon>
        <taxon>Hyphomicrobiales</taxon>
        <taxon>Methylobacteriaceae</taxon>
        <taxon>Methylobacterium</taxon>
    </lineage>
</organism>